<feature type="transmembrane region" description="Helical" evidence="2">
    <location>
        <begin position="95"/>
        <end position="117"/>
    </location>
</feature>
<keyword evidence="2" id="KW-0812">Transmembrane</keyword>
<dbReference type="Proteomes" id="UP000594480">
    <property type="component" value="Chromosome"/>
</dbReference>
<name>A0A7S8MVM4_9MICO</name>
<feature type="region of interest" description="Disordered" evidence="1">
    <location>
        <begin position="289"/>
        <end position="362"/>
    </location>
</feature>
<feature type="transmembrane region" description="Helical" evidence="2">
    <location>
        <begin position="167"/>
        <end position="189"/>
    </location>
</feature>
<organism evidence="3 4">
    <name type="scientific">Microbacterium schleiferi</name>
    <dbReference type="NCBI Taxonomy" id="69362"/>
    <lineage>
        <taxon>Bacteria</taxon>
        <taxon>Bacillati</taxon>
        <taxon>Actinomycetota</taxon>
        <taxon>Actinomycetes</taxon>
        <taxon>Micrococcales</taxon>
        <taxon>Microbacteriaceae</taxon>
        <taxon>Microbacterium</taxon>
    </lineage>
</organism>
<feature type="compositionally biased region" description="Low complexity" evidence="1">
    <location>
        <begin position="306"/>
        <end position="315"/>
    </location>
</feature>
<feature type="transmembrane region" description="Helical" evidence="2">
    <location>
        <begin position="201"/>
        <end position="225"/>
    </location>
</feature>
<feature type="compositionally biased region" description="Pro residues" evidence="1">
    <location>
        <begin position="293"/>
        <end position="305"/>
    </location>
</feature>
<proteinExistence type="predicted"/>
<sequence length="362" mass="37763">MTTPSSDAPTPHVPSPPPAAGTDEQSFATRSPYARAAIWVAIGALVAAALICVVWVLVGPQTGSIVRAFITVLLFAGFAGIAIMEARLAPRRPAWFAIASIATWVVALLAGIILIWMPEPWSFYGWDFVGPGRFLRFLLVVLVLQLALLHARFFLRAALRHVTPINRILAPVTVGLVALLALLLLLPLIFSDWIFFAEFYWRIVVAVVILAAVGTALVPLVNLLFAPRPVGVAPVATTSAPSAPAASAEQDLLPWPMYIDGVTPLPMLPDGSPDWNAYYTGHPTPGAQIFAPVSPPPAPAAPAPAAPGSAAGAPDAAPPAPASAEAAPEAPATVEPDVSADPAVESSPESDADDPAEPPRQS</sequence>
<feature type="region of interest" description="Disordered" evidence="1">
    <location>
        <begin position="1"/>
        <end position="25"/>
    </location>
</feature>
<reference evidence="3 4" key="1">
    <citation type="submission" date="2020-11" db="EMBL/GenBank/DDBJ databases">
        <title>Amino acid is mineralized and recycled by bacteria in oceanic microbiome.</title>
        <authorList>
            <person name="Zheng L.Y."/>
        </authorList>
    </citation>
    <scope>NUCLEOTIDE SEQUENCE [LARGE SCALE GENOMIC DNA]</scope>
    <source>
        <strain evidence="3 4">A32-1</strain>
    </source>
</reference>
<keyword evidence="2" id="KW-0472">Membrane</keyword>
<feature type="transmembrane region" description="Helical" evidence="2">
    <location>
        <begin position="36"/>
        <end position="58"/>
    </location>
</feature>
<accession>A0A7S8MVM4</accession>
<dbReference type="RefSeq" id="WP_195692185.1">
    <property type="nucleotide sequence ID" value="NZ_CP064760.1"/>
</dbReference>
<evidence type="ECO:0000313" key="3">
    <source>
        <dbReference type="EMBL" id="QPE04094.1"/>
    </source>
</evidence>
<feature type="transmembrane region" description="Helical" evidence="2">
    <location>
        <begin position="64"/>
        <end position="83"/>
    </location>
</feature>
<dbReference type="AlphaFoldDB" id="A0A7S8MVM4"/>
<keyword evidence="2" id="KW-1133">Transmembrane helix</keyword>
<dbReference type="KEGG" id="msf:IT882_12900"/>
<feature type="compositionally biased region" description="Low complexity" evidence="1">
    <location>
        <begin position="322"/>
        <end position="332"/>
    </location>
</feature>
<feature type="transmembrane region" description="Helical" evidence="2">
    <location>
        <begin position="137"/>
        <end position="155"/>
    </location>
</feature>
<evidence type="ECO:0000256" key="1">
    <source>
        <dbReference type="SAM" id="MobiDB-lite"/>
    </source>
</evidence>
<evidence type="ECO:0000256" key="2">
    <source>
        <dbReference type="SAM" id="Phobius"/>
    </source>
</evidence>
<dbReference type="EMBL" id="CP064760">
    <property type="protein sequence ID" value="QPE04094.1"/>
    <property type="molecule type" value="Genomic_DNA"/>
</dbReference>
<protein>
    <submittedName>
        <fullName evidence="3">Uncharacterized protein</fullName>
    </submittedName>
</protein>
<keyword evidence="4" id="KW-1185">Reference proteome</keyword>
<gene>
    <name evidence="3" type="ORF">IT882_12900</name>
</gene>
<evidence type="ECO:0000313" key="4">
    <source>
        <dbReference type="Proteomes" id="UP000594480"/>
    </source>
</evidence>